<comment type="caution">
    <text evidence="1">The sequence shown here is derived from an EMBL/GenBank/DDBJ whole genome shotgun (WGS) entry which is preliminary data.</text>
</comment>
<dbReference type="AlphaFoldDB" id="X8AGH9"/>
<proteinExistence type="predicted"/>
<accession>X8AGH9</accession>
<organism evidence="1">
    <name type="scientific">Mycobacterium xenopi 4042</name>
    <dbReference type="NCBI Taxonomy" id="1299334"/>
    <lineage>
        <taxon>Bacteria</taxon>
        <taxon>Bacillati</taxon>
        <taxon>Actinomycetota</taxon>
        <taxon>Actinomycetes</taxon>
        <taxon>Mycobacteriales</taxon>
        <taxon>Mycobacteriaceae</taxon>
        <taxon>Mycobacterium</taxon>
    </lineage>
</organism>
<dbReference type="EMBL" id="JAOB01000060">
    <property type="protein sequence ID" value="EUA30123.1"/>
    <property type="molecule type" value="Genomic_DNA"/>
</dbReference>
<evidence type="ECO:0000313" key="1">
    <source>
        <dbReference type="EMBL" id="EUA30123.1"/>
    </source>
</evidence>
<protein>
    <submittedName>
        <fullName evidence="1">Uncharacterized protein</fullName>
    </submittedName>
</protein>
<sequence length="49" mass="5486">MISDIDEHGVIPTLRRALRDHAGSWCCDEPTRAAGGARIRPHTYHDFAL</sequence>
<name>X8AGH9_MYCXE</name>
<gene>
    <name evidence="1" type="ORF">I553_4379</name>
</gene>
<reference evidence="1" key="1">
    <citation type="submission" date="2014-01" db="EMBL/GenBank/DDBJ databases">
        <authorList>
            <person name="Brown-Elliot B."/>
            <person name="Wallace R."/>
            <person name="Lenaerts A."/>
            <person name="Ordway D."/>
            <person name="DeGroote M.A."/>
            <person name="Parker T."/>
            <person name="Sizemore C."/>
            <person name="Tallon L.J."/>
            <person name="Sadzewicz L.K."/>
            <person name="Sengamalay N."/>
            <person name="Fraser C.M."/>
            <person name="Hine E."/>
            <person name="Shefchek K.A."/>
            <person name="Das S.P."/>
            <person name="Tettelin H."/>
        </authorList>
    </citation>
    <scope>NUCLEOTIDE SEQUENCE [LARGE SCALE GENOMIC DNA]</scope>
    <source>
        <strain evidence="1">4042</strain>
    </source>
</reference>